<feature type="compositionally biased region" description="Basic residues" evidence="1">
    <location>
        <begin position="634"/>
        <end position="645"/>
    </location>
</feature>
<dbReference type="PhylomeDB" id="A0A0G4I012"/>
<evidence type="ECO:0000256" key="2">
    <source>
        <dbReference type="SAM" id="SignalP"/>
    </source>
</evidence>
<feature type="compositionally biased region" description="Basic and acidic residues" evidence="1">
    <location>
        <begin position="618"/>
        <end position="633"/>
    </location>
</feature>
<organism evidence="3">
    <name type="scientific">Chromera velia CCMP2878</name>
    <dbReference type="NCBI Taxonomy" id="1169474"/>
    <lineage>
        <taxon>Eukaryota</taxon>
        <taxon>Sar</taxon>
        <taxon>Alveolata</taxon>
        <taxon>Colpodellida</taxon>
        <taxon>Chromeraceae</taxon>
        <taxon>Chromera</taxon>
    </lineage>
</organism>
<feature type="region of interest" description="Disordered" evidence="1">
    <location>
        <begin position="960"/>
        <end position="981"/>
    </location>
</feature>
<name>A0A0G4I012_9ALVE</name>
<dbReference type="VEuPathDB" id="CryptoDB:Cvel_9836"/>
<dbReference type="EMBL" id="CDMZ01004580">
    <property type="protein sequence ID" value="CEM50156.1"/>
    <property type="molecule type" value="Genomic_DNA"/>
</dbReference>
<feature type="region of interest" description="Disordered" evidence="1">
    <location>
        <begin position="758"/>
        <end position="842"/>
    </location>
</feature>
<feature type="region of interest" description="Disordered" evidence="1">
    <location>
        <begin position="359"/>
        <end position="379"/>
    </location>
</feature>
<feature type="region of interest" description="Disordered" evidence="1">
    <location>
        <begin position="610"/>
        <end position="647"/>
    </location>
</feature>
<reference evidence="3" key="1">
    <citation type="submission" date="2014-11" db="EMBL/GenBank/DDBJ databases">
        <authorList>
            <person name="Otto D Thomas"/>
            <person name="Naeem Raeece"/>
        </authorList>
    </citation>
    <scope>NUCLEOTIDE SEQUENCE</scope>
</reference>
<proteinExistence type="predicted"/>
<sequence length="1043" mass="112083">MASRLRIAASLAAVFLVCVAFTGSKVAADETGKESEEKEGMKGFDFGKMFDGLKGALKLPDGDLSKFGDLFGDLTHFKDLFERDKEGKNALKDLDLTKLFDGIKDKKDKKKMPDMMGECDGPGATCRSNGVPVCQCAPESFCAANTPANALNNSDTCVLRPRQPCLNPPDAVLSCVVKGGTNPECSSGTCQKTVSKQGFGNGTQIVEKVKKCAPGLEGSPCTNNTDCDAFDGLACNTTVESQVCDVCGPAASCEDTGCCDGYRCKNFTFGDTGSSSSRGRRLNGGELVEKEVELLRTTSKCCADTGGAPCTGRDGSCCDKNDVCVRSSEKQLGVASIKTCCRSFGAPCESASECCPTSEKGGQFGKTKNPEGSDCRGSPGAKRCCIAEGASCSKSKAGKGILDCCGNDLPANSQINCIGGGPDTAPRCGACITDGNTCTRNTECCSFLRAGDEGGQACQNVTEVKGGEKFEIIPGTCEQCSGLNETCTKSPNRRLRGSEYDFEGNDCWNNPEDLFKRMDCGRTKDENNELTEGARCCVQKKGKCQEDTDCCQKVKGGEIKVEKMRECDAGHCRTRRIGMDRRRMSGGVVGVDAARSTSTSLLDEVPLNALNRTNPHASEAKRDAMRQSKEKMERKKKRSNKKRNPTKAPWLDHLFGFSLAFSHDCSLLAVGEPGTDEQQGAVSVYRLRTETPDSSNQPAAVREGKENESASPPPLPFTFATRPSRRLVTRRDPPLAGCRLSWAADPTRDRVSLQTRRLTLRLSSETPPLSAKSSPTESSETALLAADSASADAEADEDDRDPLNSPSPSPHQTTNRQVQFETVNVDLAPPRRRFSPRSRDRGGKALFGTAVAQCSVPLKGSGGDEEEDAYVHFLAVSAPGSWHGNVYVYVLTEGEGESGLGGSVTGSVGDDLSSGFGYEMVQELVSQGGRGPFDFLQRLSLRDAGGFGEARMGQTVRFERRQTQTQREMSDEAKAGDDSEEWKDEEIILLTTEQREGAQAYGFRMFTRGGKGEEESLPVWPPFSRLQGTEMESFSTAFETALE</sequence>
<evidence type="ECO:0000313" key="3">
    <source>
        <dbReference type="EMBL" id="CEM50156.1"/>
    </source>
</evidence>
<feature type="region of interest" description="Disordered" evidence="1">
    <location>
        <begin position="688"/>
        <end position="732"/>
    </location>
</feature>
<accession>A0A0G4I012</accession>
<feature type="compositionally biased region" description="Basic and acidic residues" evidence="1">
    <location>
        <begin position="960"/>
        <end position="977"/>
    </location>
</feature>
<dbReference type="AlphaFoldDB" id="A0A0G4I012"/>
<feature type="compositionally biased region" description="Polar residues" evidence="1">
    <location>
        <begin position="804"/>
        <end position="822"/>
    </location>
</feature>
<gene>
    <name evidence="3" type="ORF">Cvel_9836</name>
</gene>
<evidence type="ECO:0008006" key="4">
    <source>
        <dbReference type="Google" id="ProtNLM"/>
    </source>
</evidence>
<keyword evidence="2" id="KW-0732">Signal</keyword>
<feature type="compositionally biased region" description="Low complexity" evidence="1">
    <location>
        <begin position="777"/>
        <end position="792"/>
    </location>
</feature>
<feature type="chain" id="PRO_5005192412" description="Disintegrin domain-containing protein" evidence="2">
    <location>
        <begin position="29"/>
        <end position="1043"/>
    </location>
</feature>
<feature type="signal peptide" evidence="2">
    <location>
        <begin position="1"/>
        <end position="28"/>
    </location>
</feature>
<evidence type="ECO:0000256" key="1">
    <source>
        <dbReference type="SAM" id="MobiDB-lite"/>
    </source>
</evidence>
<protein>
    <recommendedName>
        <fullName evidence="4">Disintegrin domain-containing protein</fullName>
    </recommendedName>
</protein>